<organism evidence="6 7">
    <name type="scientific">Pieris brassicae</name>
    <name type="common">White butterfly</name>
    <name type="synonym">Large white butterfly</name>
    <dbReference type="NCBI Taxonomy" id="7116"/>
    <lineage>
        <taxon>Eukaryota</taxon>
        <taxon>Metazoa</taxon>
        <taxon>Ecdysozoa</taxon>
        <taxon>Arthropoda</taxon>
        <taxon>Hexapoda</taxon>
        <taxon>Insecta</taxon>
        <taxon>Pterygota</taxon>
        <taxon>Neoptera</taxon>
        <taxon>Endopterygota</taxon>
        <taxon>Lepidoptera</taxon>
        <taxon>Glossata</taxon>
        <taxon>Ditrysia</taxon>
        <taxon>Papilionoidea</taxon>
        <taxon>Pieridae</taxon>
        <taxon>Pierinae</taxon>
        <taxon>Pieris</taxon>
    </lineage>
</organism>
<dbReference type="SUPFAM" id="SSF51430">
    <property type="entry name" value="NAD(P)-linked oxidoreductase"/>
    <property type="match status" value="1"/>
</dbReference>
<dbReference type="InterPro" id="IPR020471">
    <property type="entry name" value="AKR"/>
</dbReference>
<comment type="caution">
    <text evidence="6">The sequence shown here is derived from an EMBL/GenBank/DDBJ whole genome shotgun (WGS) entry which is preliminary data.</text>
</comment>
<feature type="domain" description="NADP-dependent oxidoreductase" evidence="5">
    <location>
        <begin position="30"/>
        <end position="292"/>
    </location>
</feature>
<dbReference type="PANTHER" id="PTHR43827:SF14">
    <property type="entry name" value="NADP-DEPENDENT OXIDOREDUCTASE DOMAIN-CONTAINING PROTEIN"/>
    <property type="match status" value="1"/>
</dbReference>
<dbReference type="InterPro" id="IPR036812">
    <property type="entry name" value="NAD(P)_OxRdtase_dom_sf"/>
</dbReference>
<dbReference type="PROSITE" id="PS00062">
    <property type="entry name" value="ALDOKETO_REDUCTASE_2"/>
    <property type="match status" value="1"/>
</dbReference>
<feature type="site" description="Lowers pKa of active site Tyr" evidence="4">
    <location>
        <position position="91"/>
    </location>
</feature>
<evidence type="ECO:0000259" key="5">
    <source>
        <dbReference type="Pfam" id="PF00248"/>
    </source>
</evidence>
<dbReference type="EMBL" id="CALOZG010000021">
    <property type="protein sequence ID" value="CAH4031958.1"/>
    <property type="molecule type" value="Genomic_DNA"/>
</dbReference>
<sequence>MLLILCFILYAHGAVIPKYKINDGFSIPAIALGTWLGNNTKPSADDVEQAVTWAIESGYTHVDTAWIYNVEQQVGRALKKFKREDVFITTKLWNDKHARSSVIPALRQSLDNLQTTYVDLYLIHWPVGQFQNGSYDSTDYLETWRGLIDAKNAGLTRSIGVSNFNQQMIDRILENGLEKPVALQVELNLNLQQPALLSYCKEKNITVMAYTPFGSIFPWKAKETSPPPRVDDPAMIAMATRYNKTVPQVVLRYLVELGVVPLPKSLTKSRIEQNIDIFDFSLSEEDKQLLKSYDKNYRTIPQYKWRDHPFYPFERTHTE</sequence>
<dbReference type="AlphaFoldDB" id="A0A9P0TGR7"/>
<evidence type="ECO:0000256" key="3">
    <source>
        <dbReference type="PIRSR" id="PIRSR000097-2"/>
    </source>
</evidence>
<accession>A0A9P0TGR7</accession>
<dbReference type="InterPro" id="IPR018170">
    <property type="entry name" value="Aldo/ket_reductase_CS"/>
</dbReference>
<keyword evidence="1" id="KW-0560">Oxidoreductase</keyword>
<name>A0A9P0TGR7_PIEBR</name>
<dbReference type="OrthoDB" id="416253at2759"/>
<evidence type="ECO:0000256" key="4">
    <source>
        <dbReference type="PIRSR" id="PIRSR000097-3"/>
    </source>
</evidence>
<dbReference type="InterPro" id="IPR023210">
    <property type="entry name" value="NADP_OxRdtase_dom"/>
</dbReference>
<dbReference type="PANTHER" id="PTHR43827">
    <property type="entry name" value="2,5-DIKETO-D-GLUCONIC ACID REDUCTASE"/>
    <property type="match status" value="1"/>
</dbReference>
<dbReference type="Proteomes" id="UP001152562">
    <property type="component" value="Unassembled WGS sequence"/>
</dbReference>
<reference evidence="6" key="1">
    <citation type="submission" date="2022-05" db="EMBL/GenBank/DDBJ databases">
        <authorList>
            <person name="Okamura Y."/>
        </authorList>
    </citation>
    <scope>NUCLEOTIDE SEQUENCE</scope>
</reference>
<evidence type="ECO:0000256" key="1">
    <source>
        <dbReference type="ARBA" id="ARBA00023002"/>
    </source>
</evidence>
<dbReference type="PROSITE" id="PS00063">
    <property type="entry name" value="ALDOKETO_REDUCTASE_3"/>
    <property type="match status" value="1"/>
</dbReference>
<evidence type="ECO:0000313" key="6">
    <source>
        <dbReference type="EMBL" id="CAH4031958.1"/>
    </source>
</evidence>
<evidence type="ECO:0000313" key="7">
    <source>
        <dbReference type="Proteomes" id="UP001152562"/>
    </source>
</evidence>
<dbReference type="GO" id="GO:0016616">
    <property type="term" value="F:oxidoreductase activity, acting on the CH-OH group of donors, NAD or NADP as acceptor"/>
    <property type="evidence" value="ECO:0007669"/>
    <property type="project" value="UniProtKB-ARBA"/>
</dbReference>
<keyword evidence="7" id="KW-1185">Reference proteome</keyword>
<dbReference type="Gene3D" id="3.20.20.100">
    <property type="entry name" value="NADP-dependent oxidoreductase domain"/>
    <property type="match status" value="1"/>
</dbReference>
<feature type="binding site" evidence="3">
    <location>
        <position position="124"/>
    </location>
    <ligand>
        <name>substrate</name>
    </ligand>
</feature>
<gene>
    <name evidence="6" type="ORF">PIBRA_LOCUS8409</name>
</gene>
<dbReference type="Pfam" id="PF00248">
    <property type="entry name" value="Aldo_ket_red"/>
    <property type="match status" value="1"/>
</dbReference>
<evidence type="ECO:0000256" key="2">
    <source>
        <dbReference type="PIRSR" id="PIRSR000097-1"/>
    </source>
</evidence>
<protein>
    <recommendedName>
        <fullName evidence="5">NADP-dependent oxidoreductase domain-containing protein</fullName>
    </recommendedName>
</protein>
<dbReference type="PRINTS" id="PR00069">
    <property type="entry name" value="ALDKETRDTASE"/>
</dbReference>
<dbReference type="FunFam" id="3.20.20.100:FF:000002">
    <property type="entry name" value="2,5-diketo-D-gluconic acid reductase A"/>
    <property type="match status" value="1"/>
</dbReference>
<dbReference type="PIRSF" id="PIRSF000097">
    <property type="entry name" value="AKR"/>
    <property type="match status" value="1"/>
</dbReference>
<proteinExistence type="predicted"/>
<feature type="active site" description="Proton donor" evidence="2">
    <location>
        <position position="68"/>
    </location>
</feature>